<comment type="caution">
    <text evidence="2">The sequence shown here is derived from an EMBL/GenBank/DDBJ whole genome shotgun (WGS) entry which is preliminary data.</text>
</comment>
<reference evidence="2 3" key="1">
    <citation type="submission" date="2020-07" db="EMBL/GenBank/DDBJ databases">
        <title>Genomic Encyclopedia of Type Strains, Phase IV (KMG-V): Genome sequencing to study the core and pangenomes of soil and plant-associated prokaryotes.</title>
        <authorList>
            <person name="Whitman W."/>
        </authorList>
    </citation>
    <scope>NUCLEOTIDE SEQUENCE [LARGE SCALE GENOMIC DNA]</scope>
    <source>
        <strain evidence="2 3">M8UP22</strain>
    </source>
</reference>
<accession>A0A852VD33</accession>
<dbReference type="EMBL" id="JACCCU010000001">
    <property type="protein sequence ID" value="NYF88779.1"/>
    <property type="molecule type" value="Genomic_DNA"/>
</dbReference>
<sequence length="40" mass="4319">MKTAFMQPPSQKLSTPQAPPLAQPYNGQYTHGSSASLDNK</sequence>
<name>A0A852VD33_9BACT</name>
<evidence type="ECO:0000313" key="2">
    <source>
        <dbReference type="EMBL" id="NYF88779.1"/>
    </source>
</evidence>
<protein>
    <submittedName>
        <fullName evidence="2">Uncharacterized protein</fullName>
    </submittedName>
</protein>
<feature type="region of interest" description="Disordered" evidence="1">
    <location>
        <begin position="1"/>
        <end position="40"/>
    </location>
</feature>
<feature type="compositionally biased region" description="Polar residues" evidence="1">
    <location>
        <begin position="25"/>
        <end position="40"/>
    </location>
</feature>
<evidence type="ECO:0000313" key="3">
    <source>
        <dbReference type="Proteomes" id="UP000564385"/>
    </source>
</evidence>
<evidence type="ECO:0000256" key="1">
    <source>
        <dbReference type="SAM" id="MobiDB-lite"/>
    </source>
</evidence>
<dbReference type="Proteomes" id="UP000564385">
    <property type="component" value="Unassembled WGS sequence"/>
</dbReference>
<organism evidence="2 3">
    <name type="scientific">Tunturiibacter lichenicola</name>
    <dbReference type="NCBI Taxonomy" id="2051959"/>
    <lineage>
        <taxon>Bacteria</taxon>
        <taxon>Pseudomonadati</taxon>
        <taxon>Acidobacteriota</taxon>
        <taxon>Terriglobia</taxon>
        <taxon>Terriglobales</taxon>
        <taxon>Acidobacteriaceae</taxon>
        <taxon>Tunturiibacter</taxon>
    </lineage>
</organism>
<gene>
    <name evidence="2" type="ORF">HDF08_000846</name>
</gene>
<dbReference type="AlphaFoldDB" id="A0A852VD33"/>
<proteinExistence type="predicted"/>